<feature type="transmembrane region" description="Helical" evidence="9">
    <location>
        <begin position="93"/>
        <end position="118"/>
    </location>
</feature>
<dbReference type="PANTHER" id="PTHR35011:SF2">
    <property type="entry name" value="2,3-DIKETO-L-GULONATE TRAP TRANSPORTER SMALL PERMEASE PROTEIN YIAM"/>
    <property type="match status" value="1"/>
</dbReference>
<evidence type="ECO:0000256" key="1">
    <source>
        <dbReference type="ARBA" id="ARBA00004429"/>
    </source>
</evidence>
<evidence type="ECO:0000256" key="4">
    <source>
        <dbReference type="ARBA" id="ARBA00022519"/>
    </source>
</evidence>
<keyword evidence="7 9" id="KW-0472">Membrane</keyword>
<sequence>MRQIALGLDRLSRRFFQAGLAVATLAVAVMLTAASWQVFARYLLAQPPIWTEELARFSMVWAGVMGASCAYKLKADPTLFPEALRLRGAYGAVATLVRSFGALIFVSVTIWYCVFGAGMDPTRGYIARLAGRQAETMPLPMMAFGIAIPVAFAFIVVHILADLARLGLPDEPTPQQEPAA</sequence>
<gene>
    <name evidence="11" type="ORF">ACFO5X_20375</name>
</gene>
<dbReference type="InterPro" id="IPR055348">
    <property type="entry name" value="DctQ"/>
</dbReference>
<evidence type="ECO:0000256" key="5">
    <source>
        <dbReference type="ARBA" id="ARBA00022692"/>
    </source>
</evidence>
<comment type="subunit">
    <text evidence="9">The complex comprises the extracytoplasmic solute receptor protein and the two transmembrane proteins.</text>
</comment>
<keyword evidence="6 9" id="KW-1133">Transmembrane helix</keyword>
<comment type="subcellular location">
    <subcellularLocation>
        <location evidence="1 9">Cell inner membrane</location>
        <topology evidence="1 9">Multi-pass membrane protein</topology>
    </subcellularLocation>
</comment>
<reference evidence="12" key="1">
    <citation type="journal article" date="2019" name="Int. J. Syst. Evol. Microbiol.">
        <title>The Global Catalogue of Microorganisms (GCM) 10K type strain sequencing project: providing services to taxonomists for standard genome sequencing and annotation.</title>
        <authorList>
            <consortium name="The Broad Institute Genomics Platform"/>
            <consortium name="The Broad Institute Genome Sequencing Center for Infectious Disease"/>
            <person name="Wu L."/>
            <person name="Ma J."/>
        </authorList>
    </citation>
    <scope>NUCLEOTIDE SEQUENCE [LARGE SCALE GENOMIC DNA]</scope>
    <source>
        <strain evidence="12">CGMCC 4.7283</strain>
    </source>
</reference>
<keyword evidence="3" id="KW-1003">Cell membrane</keyword>
<feature type="transmembrane region" description="Helical" evidence="9">
    <location>
        <begin position="20"/>
        <end position="42"/>
    </location>
</feature>
<keyword evidence="2 9" id="KW-0813">Transport</keyword>
<evidence type="ECO:0000256" key="3">
    <source>
        <dbReference type="ARBA" id="ARBA00022475"/>
    </source>
</evidence>
<feature type="transmembrane region" description="Helical" evidence="9">
    <location>
        <begin position="139"/>
        <end position="161"/>
    </location>
</feature>
<comment type="similarity">
    <text evidence="8 9">Belongs to the TRAP transporter small permease family.</text>
</comment>
<evidence type="ECO:0000259" key="10">
    <source>
        <dbReference type="Pfam" id="PF04290"/>
    </source>
</evidence>
<evidence type="ECO:0000313" key="11">
    <source>
        <dbReference type="EMBL" id="MFC4670916.1"/>
    </source>
</evidence>
<dbReference type="Pfam" id="PF04290">
    <property type="entry name" value="DctQ"/>
    <property type="match status" value="1"/>
</dbReference>
<evidence type="ECO:0000256" key="6">
    <source>
        <dbReference type="ARBA" id="ARBA00022989"/>
    </source>
</evidence>
<evidence type="ECO:0000256" key="8">
    <source>
        <dbReference type="ARBA" id="ARBA00038436"/>
    </source>
</evidence>
<dbReference type="Proteomes" id="UP001595973">
    <property type="component" value="Unassembled WGS sequence"/>
</dbReference>
<proteinExistence type="inferred from homology"/>
<accession>A0ABV9KLV3</accession>
<evidence type="ECO:0000256" key="2">
    <source>
        <dbReference type="ARBA" id="ARBA00022448"/>
    </source>
</evidence>
<evidence type="ECO:0000256" key="7">
    <source>
        <dbReference type="ARBA" id="ARBA00023136"/>
    </source>
</evidence>
<keyword evidence="5 9" id="KW-0812">Transmembrane</keyword>
<keyword evidence="4 9" id="KW-0997">Cell inner membrane</keyword>
<protein>
    <recommendedName>
        <fullName evidence="9">TRAP transporter small permease protein</fullName>
    </recommendedName>
</protein>
<evidence type="ECO:0000256" key="9">
    <source>
        <dbReference type="RuleBase" id="RU369079"/>
    </source>
</evidence>
<name>A0ABV9KLV3_9RHOB</name>
<dbReference type="RefSeq" id="WP_380720533.1">
    <property type="nucleotide sequence ID" value="NZ_JBHSGI010000031.1"/>
</dbReference>
<comment type="caution">
    <text evidence="11">The sequence shown here is derived from an EMBL/GenBank/DDBJ whole genome shotgun (WGS) entry which is preliminary data.</text>
</comment>
<evidence type="ECO:0000313" key="12">
    <source>
        <dbReference type="Proteomes" id="UP001595973"/>
    </source>
</evidence>
<dbReference type="InterPro" id="IPR007387">
    <property type="entry name" value="TRAP_DctQ"/>
</dbReference>
<keyword evidence="12" id="KW-1185">Reference proteome</keyword>
<dbReference type="PANTHER" id="PTHR35011">
    <property type="entry name" value="2,3-DIKETO-L-GULONATE TRAP TRANSPORTER SMALL PERMEASE PROTEIN YIAM"/>
    <property type="match status" value="1"/>
</dbReference>
<comment type="function">
    <text evidence="9">Part of the tripartite ATP-independent periplasmic (TRAP) transport system.</text>
</comment>
<comment type="caution">
    <text evidence="9">Lacks conserved residue(s) required for the propagation of feature annotation.</text>
</comment>
<dbReference type="EMBL" id="JBHSGI010000031">
    <property type="protein sequence ID" value="MFC4670916.1"/>
    <property type="molecule type" value="Genomic_DNA"/>
</dbReference>
<organism evidence="11 12">
    <name type="scientific">Seohaeicola nanhaiensis</name>
    <dbReference type="NCBI Taxonomy" id="1387282"/>
    <lineage>
        <taxon>Bacteria</taxon>
        <taxon>Pseudomonadati</taxon>
        <taxon>Pseudomonadota</taxon>
        <taxon>Alphaproteobacteria</taxon>
        <taxon>Rhodobacterales</taxon>
        <taxon>Roseobacteraceae</taxon>
        <taxon>Seohaeicola</taxon>
    </lineage>
</organism>
<feature type="domain" description="Tripartite ATP-independent periplasmic transporters DctQ component" evidence="10">
    <location>
        <begin position="32"/>
        <end position="166"/>
    </location>
</feature>